<gene>
    <name evidence="2" type="ORF">B0I32_102257</name>
</gene>
<proteinExistence type="predicted"/>
<accession>A0A2T0N8Y9</accession>
<evidence type="ECO:0000256" key="1">
    <source>
        <dbReference type="SAM" id="MobiDB-lite"/>
    </source>
</evidence>
<keyword evidence="3" id="KW-1185">Reference proteome</keyword>
<dbReference type="Proteomes" id="UP000238312">
    <property type="component" value="Unassembled WGS sequence"/>
</dbReference>
<feature type="compositionally biased region" description="Pro residues" evidence="1">
    <location>
        <begin position="53"/>
        <end position="65"/>
    </location>
</feature>
<organism evidence="2 3">
    <name type="scientific">Nonomuraea fuscirosea</name>
    <dbReference type="NCBI Taxonomy" id="1291556"/>
    <lineage>
        <taxon>Bacteria</taxon>
        <taxon>Bacillati</taxon>
        <taxon>Actinomycetota</taxon>
        <taxon>Actinomycetes</taxon>
        <taxon>Streptosporangiales</taxon>
        <taxon>Streptosporangiaceae</taxon>
        <taxon>Nonomuraea</taxon>
    </lineage>
</organism>
<evidence type="ECO:0000313" key="2">
    <source>
        <dbReference type="EMBL" id="PRX69200.1"/>
    </source>
</evidence>
<feature type="compositionally biased region" description="Basic and acidic residues" evidence="1">
    <location>
        <begin position="170"/>
        <end position="207"/>
    </location>
</feature>
<comment type="caution">
    <text evidence="2">The sequence shown here is derived from an EMBL/GenBank/DDBJ whole genome shotgun (WGS) entry which is preliminary data.</text>
</comment>
<feature type="region of interest" description="Disordered" evidence="1">
    <location>
        <begin position="53"/>
        <end position="73"/>
    </location>
</feature>
<feature type="compositionally biased region" description="Basic and acidic residues" evidence="1">
    <location>
        <begin position="248"/>
        <end position="293"/>
    </location>
</feature>
<feature type="compositionally biased region" description="Basic and acidic residues" evidence="1">
    <location>
        <begin position="214"/>
        <end position="226"/>
    </location>
</feature>
<sequence length="398" mass="43479">MAIRAARSNSSLPSRLCVEQVTSKQTRHQACLTGPHLHIQPDIPHCRPNSPLCPAPPTHPHPNPTTPTAQGTPIFRYGPPATAVRPRIAERTTTTEATGHLLQNTASPSAPPEWPTSACPTRSLLHHRREATPRSRRYGPAEGPLSTRTAPPNNRAAGGPPKAGSGQAEDWEKPKAHSGKRDVTRGKREAGPRRGKPDLEPRRRAPDTEPQTPDVERQTPDAECRTSDVGSRTPAPDARRQARTWNAEQEKLDPDTRHRTRDAERRTPSREAGPRTRDRTRNADLRDAGRRTQEAGPGRGNTECQKRDPERWTPKAEAGTWDGSLGEAGSSSRETRKQEPREWEAGRPESEEAHCGSGSSGQPEDSGVRTHESGKPSSISMPSCSSASRMTRKASPEG</sequence>
<feature type="compositionally biased region" description="Low complexity" evidence="1">
    <location>
        <begin position="150"/>
        <end position="164"/>
    </location>
</feature>
<name>A0A2T0N8Y9_9ACTN</name>
<feature type="compositionally biased region" description="Basic and acidic residues" evidence="1">
    <location>
        <begin position="333"/>
        <end position="354"/>
    </location>
</feature>
<protein>
    <submittedName>
        <fullName evidence="2">Uncharacterized protein</fullName>
    </submittedName>
</protein>
<dbReference type="AlphaFoldDB" id="A0A2T0N8Y9"/>
<evidence type="ECO:0000313" key="3">
    <source>
        <dbReference type="Proteomes" id="UP000238312"/>
    </source>
</evidence>
<reference evidence="2 3" key="1">
    <citation type="submission" date="2018-03" db="EMBL/GenBank/DDBJ databases">
        <title>Genomic Encyclopedia of Type Strains, Phase III (KMG-III): the genomes of soil and plant-associated and newly described type strains.</title>
        <authorList>
            <person name="Whitman W."/>
        </authorList>
    </citation>
    <scope>NUCLEOTIDE SEQUENCE [LARGE SCALE GENOMIC DNA]</scope>
    <source>
        <strain evidence="2 3">CGMCC 4.7104</strain>
    </source>
</reference>
<dbReference type="EMBL" id="PVNG01000002">
    <property type="protein sequence ID" value="PRX69200.1"/>
    <property type="molecule type" value="Genomic_DNA"/>
</dbReference>
<feature type="region of interest" description="Disordered" evidence="1">
    <location>
        <begin position="94"/>
        <end position="398"/>
    </location>
</feature>
<feature type="compositionally biased region" description="Basic residues" evidence="1">
    <location>
        <begin position="124"/>
        <end position="137"/>
    </location>
</feature>
<feature type="compositionally biased region" description="Low complexity" evidence="1">
    <location>
        <begin position="375"/>
        <end position="388"/>
    </location>
</feature>
<feature type="compositionally biased region" description="Basic and acidic residues" evidence="1">
    <location>
        <begin position="304"/>
        <end position="314"/>
    </location>
</feature>